<feature type="region of interest" description="Disordered" evidence="1">
    <location>
        <begin position="48"/>
        <end position="71"/>
    </location>
</feature>
<protein>
    <submittedName>
        <fullName evidence="2">Uncharacterized protein</fullName>
    </submittedName>
</protein>
<dbReference type="Proteomes" id="UP001519460">
    <property type="component" value="Unassembled WGS sequence"/>
</dbReference>
<dbReference type="EMBL" id="JACVVK020000295">
    <property type="protein sequence ID" value="KAK7479794.1"/>
    <property type="molecule type" value="Genomic_DNA"/>
</dbReference>
<evidence type="ECO:0000313" key="2">
    <source>
        <dbReference type="EMBL" id="KAK7479794.1"/>
    </source>
</evidence>
<dbReference type="AlphaFoldDB" id="A0ABD0JXJ9"/>
<organism evidence="2 3">
    <name type="scientific">Batillaria attramentaria</name>
    <dbReference type="NCBI Taxonomy" id="370345"/>
    <lineage>
        <taxon>Eukaryota</taxon>
        <taxon>Metazoa</taxon>
        <taxon>Spiralia</taxon>
        <taxon>Lophotrochozoa</taxon>
        <taxon>Mollusca</taxon>
        <taxon>Gastropoda</taxon>
        <taxon>Caenogastropoda</taxon>
        <taxon>Sorbeoconcha</taxon>
        <taxon>Cerithioidea</taxon>
        <taxon>Batillariidae</taxon>
        <taxon>Batillaria</taxon>
    </lineage>
</organism>
<gene>
    <name evidence="2" type="ORF">BaRGS_00028974</name>
</gene>
<accession>A0ABD0JXJ9</accession>
<name>A0ABD0JXJ9_9CAEN</name>
<reference evidence="2 3" key="1">
    <citation type="journal article" date="2023" name="Sci. Data">
        <title>Genome assembly of the Korean intertidal mud-creeper Batillaria attramentaria.</title>
        <authorList>
            <person name="Patra A.K."/>
            <person name="Ho P.T."/>
            <person name="Jun S."/>
            <person name="Lee S.J."/>
            <person name="Kim Y."/>
            <person name="Won Y.J."/>
        </authorList>
    </citation>
    <scope>NUCLEOTIDE SEQUENCE [LARGE SCALE GENOMIC DNA]</scope>
    <source>
        <strain evidence="2">Wonlab-2016</strain>
    </source>
</reference>
<keyword evidence="3" id="KW-1185">Reference proteome</keyword>
<evidence type="ECO:0000313" key="3">
    <source>
        <dbReference type="Proteomes" id="UP001519460"/>
    </source>
</evidence>
<sequence>MAFDLSYDEIAGAPTTVQYSLLPNVLQWELSKLSPPCQKVYRIGSRQGQYNKTNPVSKGKNGGTPTWSDSNKFDLCPSQPLPALVLSRVARPCHLAENEAPSRRSALAGADESLVCWKKLEEVRSFAANKSE</sequence>
<evidence type="ECO:0000256" key="1">
    <source>
        <dbReference type="SAM" id="MobiDB-lite"/>
    </source>
</evidence>
<comment type="caution">
    <text evidence="2">The sequence shown here is derived from an EMBL/GenBank/DDBJ whole genome shotgun (WGS) entry which is preliminary data.</text>
</comment>
<proteinExistence type="predicted"/>